<feature type="transmembrane region" description="Helical" evidence="8">
    <location>
        <begin position="235"/>
        <end position="256"/>
    </location>
</feature>
<keyword evidence="4 8" id="KW-0812">Transmembrane</keyword>
<accession>A0A2W7HXX7</accession>
<feature type="transmembrane region" description="Helical" evidence="8">
    <location>
        <begin position="276"/>
        <end position="301"/>
    </location>
</feature>
<name>A0A2W7HXX7_9FLAO</name>
<evidence type="ECO:0000256" key="6">
    <source>
        <dbReference type="ARBA" id="ARBA00022989"/>
    </source>
</evidence>
<dbReference type="PANTHER" id="PTHR48090:SF3">
    <property type="entry name" value="UNDECAPRENYL-PHOSPHATE 4-DEOXY-4-FORMAMIDO-L-ARABINOSE TRANSFERASE"/>
    <property type="match status" value="1"/>
</dbReference>
<dbReference type="CDD" id="cd04187">
    <property type="entry name" value="DPM1_like_bac"/>
    <property type="match status" value="1"/>
</dbReference>
<proteinExistence type="predicted"/>
<keyword evidence="6 8" id="KW-1133">Transmembrane helix</keyword>
<keyword evidence="3 10" id="KW-0808">Transferase</keyword>
<dbReference type="InterPro" id="IPR029044">
    <property type="entry name" value="Nucleotide-diphossugar_trans"/>
</dbReference>
<dbReference type="RefSeq" id="WP_111541192.1">
    <property type="nucleotide sequence ID" value="NZ_QKYV01000005.1"/>
</dbReference>
<organism evidence="10 11">
    <name type="scientific">Mesonia algae</name>
    <dbReference type="NCBI Taxonomy" id="213248"/>
    <lineage>
        <taxon>Bacteria</taxon>
        <taxon>Pseudomonadati</taxon>
        <taxon>Bacteroidota</taxon>
        <taxon>Flavobacteriia</taxon>
        <taxon>Flavobacteriales</taxon>
        <taxon>Flavobacteriaceae</taxon>
        <taxon>Mesonia</taxon>
    </lineage>
</organism>
<dbReference type="InterPro" id="IPR050256">
    <property type="entry name" value="Glycosyltransferase_2"/>
</dbReference>
<dbReference type="PANTHER" id="PTHR48090">
    <property type="entry name" value="UNDECAPRENYL-PHOSPHATE 4-DEOXY-4-FORMAMIDO-L-ARABINOSE TRANSFERASE-RELATED"/>
    <property type="match status" value="1"/>
</dbReference>
<dbReference type="AlphaFoldDB" id="A0A2W7HXX7"/>
<keyword evidence="1" id="KW-1003">Cell membrane</keyword>
<dbReference type="GO" id="GO:0009103">
    <property type="term" value="P:lipopolysaccharide biosynthetic process"/>
    <property type="evidence" value="ECO:0007669"/>
    <property type="project" value="UniProtKB-KW"/>
</dbReference>
<keyword evidence="11" id="KW-1185">Reference proteome</keyword>
<dbReference type="Gene3D" id="3.90.550.10">
    <property type="entry name" value="Spore Coat Polysaccharide Biosynthesis Protein SpsA, Chain A"/>
    <property type="match status" value="1"/>
</dbReference>
<keyword evidence="2" id="KW-0328">Glycosyltransferase</keyword>
<keyword evidence="5" id="KW-0448">Lipopolysaccharide biosynthesis</keyword>
<dbReference type="EMBL" id="QKYV01000005">
    <property type="protein sequence ID" value="PZW39531.1"/>
    <property type="molecule type" value="Genomic_DNA"/>
</dbReference>
<keyword evidence="7 8" id="KW-0472">Membrane</keyword>
<evidence type="ECO:0000256" key="8">
    <source>
        <dbReference type="SAM" id="Phobius"/>
    </source>
</evidence>
<evidence type="ECO:0000256" key="2">
    <source>
        <dbReference type="ARBA" id="ARBA00022676"/>
    </source>
</evidence>
<evidence type="ECO:0000259" key="9">
    <source>
        <dbReference type="Pfam" id="PF00535"/>
    </source>
</evidence>
<evidence type="ECO:0000313" key="10">
    <source>
        <dbReference type="EMBL" id="PZW39531.1"/>
    </source>
</evidence>
<evidence type="ECO:0000256" key="5">
    <source>
        <dbReference type="ARBA" id="ARBA00022985"/>
    </source>
</evidence>
<evidence type="ECO:0000256" key="3">
    <source>
        <dbReference type="ARBA" id="ARBA00022679"/>
    </source>
</evidence>
<evidence type="ECO:0000256" key="7">
    <source>
        <dbReference type="ARBA" id="ARBA00023136"/>
    </source>
</evidence>
<dbReference type="GO" id="GO:0005886">
    <property type="term" value="C:plasma membrane"/>
    <property type="evidence" value="ECO:0007669"/>
    <property type="project" value="TreeGrafter"/>
</dbReference>
<feature type="domain" description="Glycosyltransferase 2-like" evidence="9">
    <location>
        <begin position="4"/>
        <end position="168"/>
    </location>
</feature>
<reference evidence="10 11" key="1">
    <citation type="submission" date="2018-06" db="EMBL/GenBank/DDBJ databases">
        <title>Genomic Encyclopedia of Archaeal and Bacterial Type Strains, Phase II (KMG-II): from individual species to whole genera.</title>
        <authorList>
            <person name="Goeker M."/>
        </authorList>
    </citation>
    <scope>NUCLEOTIDE SEQUENCE [LARGE SCALE GENOMIC DNA]</scope>
    <source>
        <strain evidence="10 11">DSM 15361</strain>
    </source>
</reference>
<dbReference type="Proteomes" id="UP000249542">
    <property type="component" value="Unassembled WGS sequence"/>
</dbReference>
<gene>
    <name evidence="10" type="ORF">LX95_01887</name>
</gene>
<evidence type="ECO:0000256" key="1">
    <source>
        <dbReference type="ARBA" id="ARBA00022475"/>
    </source>
</evidence>
<dbReference type="GO" id="GO:0099621">
    <property type="term" value="F:undecaprenyl-phosphate 4-deoxy-4-formamido-L-arabinose transferase activity"/>
    <property type="evidence" value="ECO:0007669"/>
    <property type="project" value="TreeGrafter"/>
</dbReference>
<comment type="caution">
    <text evidence="10">The sequence shown here is derived from an EMBL/GenBank/DDBJ whole genome shotgun (WGS) entry which is preliminary data.</text>
</comment>
<dbReference type="Pfam" id="PF00535">
    <property type="entry name" value="Glycos_transf_2"/>
    <property type="match status" value="1"/>
</dbReference>
<evidence type="ECO:0000313" key="11">
    <source>
        <dbReference type="Proteomes" id="UP000249542"/>
    </source>
</evidence>
<dbReference type="SUPFAM" id="SSF53448">
    <property type="entry name" value="Nucleotide-diphospho-sugar transferases"/>
    <property type="match status" value="1"/>
</dbReference>
<sequence>MQISIVIPLLNEQESIPELYRWITSVMKTNQYSYEVIFIDDGSSDSSWQEIQNIVAKDEHIKAIQFLKNYGKSQALHAGFEMVQGEVIITMDADLQDNPEEIPELFELIKNENFDIISGWKKKRYDDVLTKNIPSKLFNAAARKVSGVKLHDFNCGLKAYKKEVVKNIDVYGEMHRYIPLLAKNAGFSKIDEKVVKHQARKYGSTKFGAERFVHGFLDLISIWFLSKFGKRPMHLFGAWGVIMFAIGFITAIWVGASKLYKLWHHIPDILVTQNPWFYIALTVMVLGTLLFIAGFLGELILRTQKNPQRYKISKILK</sequence>
<dbReference type="InterPro" id="IPR001173">
    <property type="entry name" value="Glyco_trans_2-like"/>
</dbReference>
<evidence type="ECO:0000256" key="4">
    <source>
        <dbReference type="ARBA" id="ARBA00022692"/>
    </source>
</evidence>
<protein>
    <submittedName>
        <fullName evidence="10">Glycosyltransferase involved in cell wall biosynthesis</fullName>
    </submittedName>
</protein>